<gene>
    <name evidence="2" type="ORF">JOD64_005338</name>
</gene>
<evidence type="ECO:0000313" key="2">
    <source>
        <dbReference type="EMBL" id="MBM7494116.1"/>
    </source>
</evidence>
<keyword evidence="3" id="KW-1185">Reference proteome</keyword>
<name>A0ABS2M115_9ACTN</name>
<feature type="domain" description="HNH nuclease" evidence="1">
    <location>
        <begin position="8"/>
        <end position="52"/>
    </location>
</feature>
<evidence type="ECO:0000259" key="1">
    <source>
        <dbReference type="Pfam" id="PF13391"/>
    </source>
</evidence>
<proteinExistence type="predicted"/>
<organism evidence="2 3">
    <name type="scientific">Micromonospora luteifusca</name>
    <dbReference type="NCBI Taxonomy" id="709860"/>
    <lineage>
        <taxon>Bacteria</taxon>
        <taxon>Bacillati</taxon>
        <taxon>Actinomycetota</taxon>
        <taxon>Actinomycetes</taxon>
        <taxon>Micromonosporales</taxon>
        <taxon>Micromonosporaceae</taxon>
        <taxon>Micromonospora</taxon>
    </lineage>
</organism>
<dbReference type="GO" id="GO:0004519">
    <property type="term" value="F:endonuclease activity"/>
    <property type="evidence" value="ECO:0007669"/>
    <property type="project" value="UniProtKB-KW"/>
</dbReference>
<sequence>MLLGRAEGCDAEDALQAAHIEPYSGRNNDVTNGLLLRADVHNLFDKGLMWIDDNYRIRTSSELVSRHYNDLDGKELRRPVSRADWPDKEKLYAHRAGARR</sequence>
<protein>
    <submittedName>
        <fullName evidence="2">Restriction endonuclease</fullName>
    </submittedName>
</protein>
<accession>A0ABS2M115</accession>
<dbReference type="Pfam" id="PF13391">
    <property type="entry name" value="HNH_2"/>
    <property type="match status" value="1"/>
</dbReference>
<dbReference type="Proteomes" id="UP000764837">
    <property type="component" value="Unassembled WGS sequence"/>
</dbReference>
<dbReference type="InterPro" id="IPR003615">
    <property type="entry name" value="HNH_nuc"/>
</dbReference>
<keyword evidence="2" id="KW-0540">Nuclease</keyword>
<reference evidence="2 3" key="1">
    <citation type="submission" date="2021-01" db="EMBL/GenBank/DDBJ databases">
        <title>Sequencing the genomes of 1000 actinobacteria strains.</title>
        <authorList>
            <person name="Klenk H.-P."/>
        </authorList>
    </citation>
    <scope>NUCLEOTIDE SEQUENCE [LARGE SCALE GENOMIC DNA]</scope>
    <source>
        <strain evidence="2 3">DSM 100204</strain>
    </source>
</reference>
<comment type="caution">
    <text evidence="2">The sequence shown here is derived from an EMBL/GenBank/DDBJ whole genome shotgun (WGS) entry which is preliminary data.</text>
</comment>
<evidence type="ECO:0000313" key="3">
    <source>
        <dbReference type="Proteomes" id="UP000764837"/>
    </source>
</evidence>
<dbReference type="RefSeq" id="WP_204944738.1">
    <property type="nucleotide sequence ID" value="NZ_JAFBBP010000001.1"/>
</dbReference>
<dbReference type="EMBL" id="JAFBBP010000001">
    <property type="protein sequence ID" value="MBM7494116.1"/>
    <property type="molecule type" value="Genomic_DNA"/>
</dbReference>
<keyword evidence="2" id="KW-0378">Hydrolase</keyword>
<keyword evidence="2" id="KW-0255">Endonuclease</keyword>